<name>A0A9E2L3M3_9SPIR</name>
<dbReference type="InterPro" id="IPR002104">
    <property type="entry name" value="Integrase_catalytic"/>
</dbReference>
<accession>A0A9E2L3M3</accession>
<gene>
    <name evidence="5" type="ORF">IAA16_09250</name>
</gene>
<comment type="similarity">
    <text evidence="1">Belongs to the 'phage' integrase family.</text>
</comment>
<proteinExistence type="inferred from homology"/>
<evidence type="ECO:0000313" key="6">
    <source>
        <dbReference type="Proteomes" id="UP000823914"/>
    </source>
</evidence>
<feature type="domain" description="Tyr recombinase" evidence="4">
    <location>
        <begin position="172"/>
        <end position="367"/>
    </location>
</feature>
<dbReference type="EMBL" id="JAHLFV010000213">
    <property type="protein sequence ID" value="MBU3850739.1"/>
    <property type="molecule type" value="Genomic_DNA"/>
</dbReference>
<evidence type="ECO:0000256" key="2">
    <source>
        <dbReference type="ARBA" id="ARBA00023125"/>
    </source>
</evidence>
<keyword evidence="3" id="KW-0233">DNA recombination</keyword>
<dbReference type="AlphaFoldDB" id="A0A9E2L3M3"/>
<organism evidence="5 6">
    <name type="scientific">Candidatus Treponema excrementipullorum</name>
    <dbReference type="NCBI Taxonomy" id="2838768"/>
    <lineage>
        <taxon>Bacteria</taxon>
        <taxon>Pseudomonadati</taxon>
        <taxon>Spirochaetota</taxon>
        <taxon>Spirochaetia</taxon>
        <taxon>Spirochaetales</taxon>
        <taxon>Treponemataceae</taxon>
        <taxon>Treponema</taxon>
    </lineage>
</organism>
<dbReference type="InterPro" id="IPR050090">
    <property type="entry name" value="Tyrosine_recombinase_XerCD"/>
</dbReference>
<dbReference type="PANTHER" id="PTHR30349">
    <property type="entry name" value="PHAGE INTEGRASE-RELATED"/>
    <property type="match status" value="1"/>
</dbReference>
<dbReference type="GO" id="GO:0006310">
    <property type="term" value="P:DNA recombination"/>
    <property type="evidence" value="ECO:0007669"/>
    <property type="project" value="UniProtKB-KW"/>
</dbReference>
<protein>
    <submittedName>
        <fullName evidence="5">Site-specific integrase</fullName>
    </submittedName>
</protein>
<sequence>MYYHLFKKTVKSKKGKPAKKWYYWWTDPVTQMRYQRICKGAKNQEEAFAYISQLPPPVAVRKTKIKDICKDMFVPDSEHMYRLSQLGKKLGDRTLQNYNRFKKIIIDEFGEMYLEDLTVQIVHGFLLQQKDKSASWKNSILETLNYVYEECPWKTNVTVPKPSFPRFVRNSKKADIFTTEELNRFFDGINWEEGLRDYLLFLVTISCGLRIGEARGLKVKQIIPENNALVIDGFCLKDGTRTNYNKKGSDENKKLRVTLIPDETLKMLLNYIANYNLSEDDFIFQRDDGSPVRQEYLEAVFKRVLIRAGIDKRGRKLCPHSFRYTYVTKMRSMVGGETVQKLVGHTSIEMTEYYTRVSIPDMIKSLQIAVPAVNKLFE</sequence>
<evidence type="ECO:0000256" key="1">
    <source>
        <dbReference type="ARBA" id="ARBA00008857"/>
    </source>
</evidence>
<reference evidence="5" key="1">
    <citation type="journal article" date="2021" name="PeerJ">
        <title>Extensive microbial diversity within the chicken gut microbiome revealed by metagenomics and culture.</title>
        <authorList>
            <person name="Gilroy R."/>
            <person name="Ravi A."/>
            <person name="Getino M."/>
            <person name="Pursley I."/>
            <person name="Horton D.L."/>
            <person name="Alikhan N.F."/>
            <person name="Baker D."/>
            <person name="Gharbi K."/>
            <person name="Hall N."/>
            <person name="Watson M."/>
            <person name="Adriaenssens E.M."/>
            <person name="Foster-Nyarko E."/>
            <person name="Jarju S."/>
            <person name="Secka A."/>
            <person name="Antonio M."/>
            <person name="Oren A."/>
            <person name="Chaudhuri R.R."/>
            <person name="La Ragione R."/>
            <person name="Hildebrand F."/>
            <person name="Pallen M.J."/>
        </authorList>
    </citation>
    <scope>NUCLEOTIDE SEQUENCE</scope>
    <source>
        <strain evidence="5">Gambia15-2214</strain>
    </source>
</reference>
<dbReference type="Gene3D" id="1.10.443.10">
    <property type="entry name" value="Intergrase catalytic core"/>
    <property type="match status" value="1"/>
</dbReference>
<dbReference type="Pfam" id="PF00589">
    <property type="entry name" value="Phage_integrase"/>
    <property type="match status" value="1"/>
</dbReference>
<dbReference type="InterPro" id="IPR011010">
    <property type="entry name" value="DNA_brk_join_enz"/>
</dbReference>
<evidence type="ECO:0000256" key="3">
    <source>
        <dbReference type="ARBA" id="ARBA00023172"/>
    </source>
</evidence>
<evidence type="ECO:0000259" key="4">
    <source>
        <dbReference type="PROSITE" id="PS51898"/>
    </source>
</evidence>
<comment type="caution">
    <text evidence="5">The sequence shown here is derived from an EMBL/GenBank/DDBJ whole genome shotgun (WGS) entry which is preliminary data.</text>
</comment>
<dbReference type="PROSITE" id="PS51898">
    <property type="entry name" value="TYR_RECOMBINASE"/>
    <property type="match status" value="1"/>
</dbReference>
<dbReference type="PANTHER" id="PTHR30349:SF41">
    <property type="entry name" value="INTEGRASE_RECOMBINASE PROTEIN MJ0367-RELATED"/>
    <property type="match status" value="1"/>
</dbReference>
<reference evidence="5" key="2">
    <citation type="submission" date="2021-04" db="EMBL/GenBank/DDBJ databases">
        <authorList>
            <person name="Gilroy R."/>
        </authorList>
    </citation>
    <scope>NUCLEOTIDE SEQUENCE</scope>
    <source>
        <strain evidence="5">Gambia15-2214</strain>
    </source>
</reference>
<evidence type="ECO:0000313" key="5">
    <source>
        <dbReference type="EMBL" id="MBU3850739.1"/>
    </source>
</evidence>
<dbReference type="InterPro" id="IPR013762">
    <property type="entry name" value="Integrase-like_cat_sf"/>
</dbReference>
<dbReference type="SUPFAM" id="SSF56349">
    <property type="entry name" value="DNA breaking-rejoining enzymes"/>
    <property type="match status" value="1"/>
</dbReference>
<keyword evidence="2" id="KW-0238">DNA-binding</keyword>
<dbReference type="Proteomes" id="UP000823914">
    <property type="component" value="Unassembled WGS sequence"/>
</dbReference>
<dbReference type="GO" id="GO:0003677">
    <property type="term" value="F:DNA binding"/>
    <property type="evidence" value="ECO:0007669"/>
    <property type="project" value="UniProtKB-KW"/>
</dbReference>
<dbReference type="GO" id="GO:0015074">
    <property type="term" value="P:DNA integration"/>
    <property type="evidence" value="ECO:0007669"/>
    <property type="project" value="InterPro"/>
</dbReference>
<dbReference type="CDD" id="cd00397">
    <property type="entry name" value="DNA_BRE_C"/>
    <property type="match status" value="1"/>
</dbReference>